<name>A0A0K0F4P5_STRVS</name>
<dbReference type="GO" id="GO:0030163">
    <property type="term" value="P:protein catabolic process"/>
    <property type="evidence" value="ECO:0007669"/>
    <property type="project" value="UniProtKB-ARBA"/>
</dbReference>
<dbReference type="Gene3D" id="2.60.210.10">
    <property type="entry name" value="Apoptosis, Tumor Necrosis Factor Receptor Associated Protein 2, Chain A"/>
    <property type="match status" value="2"/>
</dbReference>
<dbReference type="SUPFAM" id="SSF54695">
    <property type="entry name" value="POZ domain"/>
    <property type="match status" value="1"/>
</dbReference>
<protein>
    <submittedName>
        <fullName evidence="3">Speckle-type POZ protein-like (inferred by orthology to a human protein)</fullName>
    </submittedName>
</protein>
<reference evidence="3" key="2">
    <citation type="submission" date="2015-08" db="UniProtKB">
        <authorList>
            <consortium name="WormBaseParasite"/>
        </authorList>
    </citation>
    <scope>IDENTIFICATION</scope>
</reference>
<sequence>MSILLISHLSQIELVVDFKTFIISNDFFNIHTLINKFNYQCLIKNFSPRLGKTGEKITSSMFIIRRKGRSEWCLWIYPNGDNEKSNECVIVYLRLKRQSWEFLKFVKKDFLLDKWDGFLVNDILTILCEVEIMDLKSENYNIPVRSINITVPQSKLLSGYGNMFDSPLFYDCVIKIKDTEIKVHKAVLAGRSPVFYGIFNSTLEKSKTNIIEIKDYSVKVVRKMLKYIYKDEVSNIQNMANEMFKIANKYKLYRLKTISE</sequence>
<accession>A0A0K0F4P5</accession>
<dbReference type="Pfam" id="PF22486">
    <property type="entry name" value="MATH_2"/>
    <property type="match status" value="1"/>
</dbReference>
<dbReference type="Gene3D" id="3.30.710.10">
    <property type="entry name" value="Potassium Channel Kv1.1, Chain A"/>
    <property type="match status" value="1"/>
</dbReference>
<dbReference type="InterPro" id="IPR011333">
    <property type="entry name" value="SKP1/BTB/POZ_sf"/>
</dbReference>
<dbReference type="STRING" id="75913.A0A0K0F4P5"/>
<organism evidence="2 3">
    <name type="scientific">Strongyloides venezuelensis</name>
    <name type="common">Threadworm</name>
    <dbReference type="NCBI Taxonomy" id="75913"/>
    <lineage>
        <taxon>Eukaryota</taxon>
        <taxon>Metazoa</taxon>
        <taxon>Ecdysozoa</taxon>
        <taxon>Nematoda</taxon>
        <taxon>Chromadorea</taxon>
        <taxon>Rhabditida</taxon>
        <taxon>Tylenchina</taxon>
        <taxon>Panagrolaimomorpha</taxon>
        <taxon>Strongyloidoidea</taxon>
        <taxon>Strongyloididae</taxon>
        <taxon>Strongyloides</taxon>
    </lineage>
</organism>
<dbReference type="SUPFAM" id="SSF49599">
    <property type="entry name" value="TRAF domain-like"/>
    <property type="match status" value="1"/>
</dbReference>
<dbReference type="WBParaSite" id="SVE_0378400.1">
    <property type="protein sequence ID" value="SVE_0378400.1"/>
    <property type="gene ID" value="SVE_0378400"/>
</dbReference>
<dbReference type="PANTHER" id="PTHR24413">
    <property type="entry name" value="SPECKLE-TYPE POZ PROTEIN"/>
    <property type="match status" value="1"/>
</dbReference>
<dbReference type="InterPro" id="IPR000210">
    <property type="entry name" value="BTB/POZ_dom"/>
</dbReference>
<dbReference type="InterPro" id="IPR008974">
    <property type="entry name" value="TRAF-like"/>
</dbReference>
<proteinExistence type="predicted"/>
<evidence type="ECO:0000313" key="2">
    <source>
        <dbReference type="Proteomes" id="UP000035680"/>
    </source>
</evidence>
<evidence type="ECO:0000313" key="3">
    <source>
        <dbReference type="WBParaSite" id="SVE_0378400.1"/>
    </source>
</evidence>
<keyword evidence="2" id="KW-1185">Reference proteome</keyword>
<reference evidence="2" key="1">
    <citation type="submission" date="2014-07" db="EMBL/GenBank/DDBJ databases">
        <authorList>
            <person name="Martin A.A"/>
            <person name="De Silva N."/>
        </authorList>
    </citation>
    <scope>NUCLEOTIDE SEQUENCE</scope>
</reference>
<dbReference type="Pfam" id="PF00651">
    <property type="entry name" value="BTB"/>
    <property type="match status" value="1"/>
</dbReference>
<feature type="domain" description="BTB" evidence="1">
    <location>
        <begin position="170"/>
        <end position="237"/>
    </location>
</feature>
<dbReference type="Proteomes" id="UP000035680">
    <property type="component" value="Unassembled WGS sequence"/>
</dbReference>
<dbReference type="InterPro" id="IPR002083">
    <property type="entry name" value="MATH/TRAF_dom"/>
</dbReference>
<dbReference type="PROSITE" id="PS50097">
    <property type="entry name" value="BTB"/>
    <property type="match status" value="1"/>
</dbReference>
<evidence type="ECO:0000259" key="1">
    <source>
        <dbReference type="PROSITE" id="PS50097"/>
    </source>
</evidence>
<dbReference type="AlphaFoldDB" id="A0A0K0F4P5"/>
<dbReference type="SMART" id="SM00225">
    <property type="entry name" value="BTB"/>
    <property type="match status" value="1"/>
</dbReference>